<reference evidence="4 6" key="2">
    <citation type="submission" date="2020-07" db="EMBL/GenBank/DDBJ databases">
        <title>Sequencing the genomes of 1000 actinobacteria strains.</title>
        <authorList>
            <person name="Klenk H.-P."/>
        </authorList>
    </citation>
    <scope>NUCLEOTIDE SEQUENCE [LARGE SCALE GENOMIC DNA]</scope>
    <source>
        <strain evidence="4 6">DSM 10309</strain>
    </source>
</reference>
<reference evidence="3 5" key="1">
    <citation type="submission" date="2019-07" db="EMBL/GenBank/DDBJ databases">
        <title>Whole genome shotgun sequence of Frigoribacterium faeni NBRC 103066.</title>
        <authorList>
            <person name="Hosoyama A."/>
            <person name="Uohara A."/>
            <person name="Ohji S."/>
            <person name="Ichikawa N."/>
        </authorList>
    </citation>
    <scope>NUCLEOTIDE SEQUENCE [LARGE SCALE GENOMIC DNA]</scope>
    <source>
        <strain evidence="3 5">NBRC 103066</strain>
    </source>
</reference>
<sequence length="316" mass="34963">MDTESEIRDFLTSRRARIRPEQVELPGGPGRRVPGLRRNEVALLAGVSVEYYTRLERGRLGGVSDTVLDAIADALLLDDAERSHLADLARAANESPVRSRRRRAPEAVSRSMQLVLDAVTTGPAFVRNGRMDVLAENALFRALYSDLYALDERPVNLARFVFLQRELAEAFYPSWSVAADINVAILRTEAGRDPHDRALQDLVGELSTRSDEFRVRWGAHEVRHHSSGQKRFHHPVVGRLDMVYEAMEPMDRPGLNFLIYSAEPGSPTEERLRLLASWAAPDAAHAGSEAAHPVDASDPHAASAPSPTPSTKEPRA</sequence>
<dbReference type="SMART" id="SM00530">
    <property type="entry name" value="HTH_XRE"/>
    <property type="match status" value="1"/>
</dbReference>
<evidence type="ECO:0000313" key="6">
    <source>
        <dbReference type="Proteomes" id="UP000522688"/>
    </source>
</evidence>
<dbReference type="PANTHER" id="PTHR35010:SF2">
    <property type="entry name" value="BLL4672 PROTEIN"/>
    <property type="match status" value="1"/>
</dbReference>
<protein>
    <submittedName>
        <fullName evidence="3 4">Transcriptional regulator</fullName>
    </submittedName>
</protein>
<dbReference type="Pfam" id="PF17765">
    <property type="entry name" value="MLTR_LBD"/>
    <property type="match status" value="1"/>
</dbReference>
<dbReference type="InterPro" id="IPR010982">
    <property type="entry name" value="Lambda_DNA-bd_dom_sf"/>
</dbReference>
<dbReference type="GO" id="GO:0003677">
    <property type="term" value="F:DNA binding"/>
    <property type="evidence" value="ECO:0007669"/>
    <property type="project" value="InterPro"/>
</dbReference>
<dbReference type="InterPro" id="IPR041413">
    <property type="entry name" value="MLTR_LBD"/>
</dbReference>
<dbReference type="Gene3D" id="1.10.260.40">
    <property type="entry name" value="lambda repressor-like DNA-binding domains"/>
    <property type="match status" value="1"/>
</dbReference>
<organism evidence="4 6">
    <name type="scientific">Frigoribacterium faeni</name>
    <dbReference type="NCBI Taxonomy" id="145483"/>
    <lineage>
        <taxon>Bacteria</taxon>
        <taxon>Bacillati</taxon>
        <taxon>Actinomycetota</taxon>
        <taxon>Actinomycetes</taxon>
        <taxon>Micrococcales</taxon>
        <taxon>Microbacteriaceae</taxon>
        <taxon>Frigoribacterium</taxon>
    </lineage>
</organism>
<dbReference type="EMBL" id="JACGWW010000009">
    <property type="protein sequence ID" value="MBA8814836.1"/>
    <property type="molecule type" value="Genomic_DNA"/>
</dbReference>
<evidence type="ECO:0000313" key="3">
    <source>
        <dbReference type="EMBL" id="GEK82988.1"/>
    </source>
</evidence>
<proteinExistence type="predicted"/>
<dbReference type="PANTHER" id="PTHR35010">
    <property type="entry name" value="BLL4672 PROTEIN-RELATED"/>
    <property type="match status" value="1"/>
</dbReference>
<dbReference type="Proteomes" id="UP000321154">
    <property type="component" value="Unassembled WGS sequence"/>
</dbReference>
<dbReference type="InterPro" id="IPR001387">
    <property type="entry name" value="Cro/C1-type_HTH"/>
</dbReference>
<evidence type="ECO:0000256" key="1">
    <source>
        <dbReference type="SAM" id="MobiDB-lite"/>
    </source>
</evidence>
<evidence type="ECO:0000259" key="2">
    <source>
        <dbReference type="SMART" id="SM00530"/>
    </source>
</evidence>
<feature type="compositionally biased region" description="Low complexity" evidence="1">
    <location>
        <begin position="299"/>
        <end position="316"/>
    </location>
</feature>
<dbReference type="Proteomes" id="UP000522688">
    <property type="component" value="Unassembled WGS sequence"/>
</dbReference>
<dbReference type="EMBL" id="BJUV01000010">
    <property type="protein sequence ID" value="GEK82988.1"/>
    <property type="molecule type" value="Genomic_DNA"/>
</dbReference>
<gene>
    <name evidence="4" type="ORF">FB463_003112</name>
    <name evidence="3" type="ORF">FFA01_12970</name>
</gene>
<dbReference type="AlphaFoldDB" id="A0A7W3JL08"/>
<dbReference type="RefSeq" id="WP_146854189.1">
    <property type="nucleotide sequence ID" value="NZ_BAAAHR010000003.1"/>
</dbReference>
<dbReference type="CDD" id="cd00093">
    <property type="entry name" value="HTH_XRE"/>
    <property type="match status" value="1"/>
</dbReference>
<dbReference type="Pfam" id="PF13560">
    <property type="entry name" value="HTH_31"/>
    <property type="match status" value="1"/>
</dbReference>
<name>A0A7W3JL08_9MICO</name>
<feature type="domain" description="HTH cro/C1-type" evidence="2">
    <location>
        <begin position="6"/>
        <end position="82"/>
    </location>
</feature>
<dbReference type="Gene3D" id="3.30.450.180">
    <property type="match status" value="1"/>
</dbReference>
<comment type="caution">
    <text evidence="4">The sequence shown here is derived from an EMBL/GenBank/DDBJ whole genome shotgun (WGS) entry which is preliminary data.</text>
</comment>
<evidence type="ECO:0000313" key="4">
    <source>
        <dbReference type="EMBL" id="MBA8814836.1"/>
    </source>
</evidence>
<keyword evidence="5" id="KW-1185">Reference proteome</keyword>
<accession>A0A7W3JL08</accession>
<dbReference type="SUPFAM" id="SSF47413">
    <property type="entry name" value="lambda repressor-like DNA-binding domains"/>
    <property type="match status" value="1"/>
</dbReference>
<dbReference type="OrthoDB" id="3518652at2"/>
<feature type="region of interest" description="Disordered" evidence="1">
    <location>
        <begin position="282"/>
        <end position="316"/>
    </location>
</feature>
<evidence type="ECO:0000313" key="5">
    <source>
        <dbReference type="Proteomes" id="UP000321154"/>
    </source>
</evidence>